<dbReference type="Proteomes" id="UP000320766">
    <property type="component" value="Unassembled WGS sequence"/>
</dbReference>
<sequence length="148" mass="17384">MGVKRALMRELPEIAKMWKKLEPNNSRYDMIKFYMLFRQYFYVYKNREKIIGFVAGSVKSDVRSHLSAIYVKEEFRKKGVGENLLKTLEAAFEKSNFSKITLEVKEDNKEAIEFYKGLGYAFAGKKPRYYGEKDALVYSKELSQIEDS</sequence>
<dbReference type="CDD" id="cd04301">
    <property type="entry name" value="NAT_SF"/>
    <property type="match status" value="1"/>
</dbReference>
<evidence type="ECO:0000313" key="5">
    <source>
        <dbReference type="Proteomes" id="UP000320766"/>
    </source>
</evidence>
<dbReference type="PROSITE" id="PS51186">
    <property type="entry name" value="GNAT"/>
    <property type="match status" value="1"/>
</dbReference>
<dbReference type="InterPro" id="IPR000182">
    <property type="entry name" value="GNAT_dom"/>
</dbReference>
<evidence type="ECO:0000259" key="3">
    <source>
        <dbReference type="PROSITE" id="PS51186"/>
    </source>
</evidence>
<reference evidence="4 5" key="1">
    <citation type="journal article" date="2019" name="Nat. Microbiol.">
        <title>Wide diversity of methane and short-chain alkane metabolisms in uncultured archaea.</title>
        <authorList>
            <person name="Borrel G."/>
            <person name="Adam P.S."/>
            <person name="McKay L.J."/>
            <person name="Chen L.X."/>
            <person name="Sierra-Garcia I.N."/>
            <person name="Sieber C.M."/>
            <person name="Letourneur Q."/>
            <person name="Ghozlane A."/>
            <person name="Andersen G.L."/>
            <person name="Li W.J."/>
            <person name="Hallam S.J."/>
            <person name="Muyzer G."/>
            <person name="de Oliveira V.M."/>
            <person name="Inskeep W.P."/>
            <person name="Banfield J.F."/>
            <person name="Gribaldo S."/>
        </authorList>
    </citation>
    <scope>NUCLEOTIDE SEQUENCE [LARGE SCALE GENOMIC DNA]</scope>
    <source>
        <strain evidence="4">NM1b</strain>
    </source>
</reference>
<dbReference type="InterPro" id="IPR051556">
    <property type="entry name" value="N-term/lysine_N-AcTrnsfr"/>
</dbReference>
<dbReference type="InterPro" id="IPR016181">
    <property type="entry name" value="Acyl_CoA_acyltransferase"/>
</dbReference>
<comment type="caution">
    <text evidence="4">The sequence shown here is derived from an EMBL/GenBank/DDBJ whole genome shotgun (WGS) entry which is preliminary data.</text>
</comment>
<dbReference type="Gene3D" id="3.40.630.30">
    <property type="match status" value="1"/>
</dbReference>
<dbReference type="GO" id="GO:0016747">
    <property type="term" value="F:acyltransferase activity, transferring groups other than amino-acyl groups"/>
    <property type="evidence" value="ECO:0007669"/>
    <property type="project" value="InterPro"/>
</dbReference>
<keyword evidence="1 4" id="KW-0808">Transferase</keyword>
<accession>A0A520L0C4</accession>
<dbReference type="PANTHER" id="PTHR42919:SF8">
    <property type="entry name" value="N-ALPHA-ACETYLTRANSFERASE 50"/>
    <property type="match status" value="1"/>
</dbReference>
<dbReference type="AlphaFoldDB" id="A0A520L0C4"/>
<dbReference type="PANTHER" id="PTHR42919">
    <property type="entry name" value="N-ALPHA-ACETYLTRANSFERASE"/>
    <property type="match status" value="1"/>
</dbReference>
<keyword evidence="2" id="KW-0012">Acyltransferase</keyword>
<name>A0A520L0C4_9EURY</name>
<evidence type="ECO:0000313" key="4">
    <source>
        <dbReference type="EMBL" id="RZN73492.1"/>
    </source>
</evidence>
<protein>
    <submittedName>
        <fullName evidence="4">GNAT family N-acetyltransferase</fullName>
    </submittedName>
</protein>
<dbReference type="Pfam" id="PF00583">
    <property type="entry name" value="Acetyltransf_1"/>
    <property type="match status" value="1"/>
</dbReference>
<feature type="domain" description="N-acetyltransferase" evidence="3">
    <location>
        <begin position="1"/>
        <end position="143"/>
    </location>
</feature>
<organism evidence="4 5">
    <name type="scientific">Candidatus Methanolliviera hydrocarbonicum</name>
    <dbReference type="NCBI Taxonomy" id="2491085"/>
    <lineage>
        <taxon>Archaea</taxon>
        <taxon>Methanobacteriati</taxon>
        <taxon>Methanobacteriota</taxon>
        <taxon>Candidatus Methanoliparia</taxon>
        <taxon>Candidatus Methanoliparales</taxon>
        <taxon>Candidatus Methanollivieraceae</taxon>
        <taxon>Candidatus Methanolliviera</taxon>
    </lineage>
</organism>
<dbReference type="SUPFAM" id="SSF55729">
    <property type="entry name" value="Acyl-CoA N-acyltransferases (Nat)"/>
    <property type="match status" value="1"/>
</dbReference>
<proteinExistence type="predicted"/>
<evidence type="ECO:0000256" key="2">
    <source>
        <dbReference type="ARBA" id="ARBA00023315"/>
    </source>
</evidence>
<evidence type="ECO:0000256" key="1">
    <source>
        <dbReference type="ARBA" id="ARBA00022679"/>
    </source>
</evidence>
<dbReference type="EMBL" id="RXIL01000009">
    <property type="protein sequence ID" value="RZN73492.1"/>
    <property type="molecule type" value="Genomic_DNA"/>
</dbReference>
<gene>
    <name evidence="4" type="ORF">EF807_00610</name>
</gene>